<evidence type="ECO:0000259" key="2">
    <source>
        <dbReference type="Pfam" id="PF03544"/>
    </source>
</evidence>
<proteinExistence type="predicted"/>
<dbReference type="GO" id="GO:0055085">
    <property type="term" value="P:transmembrane transport"/>
    <property type="evidence" value="ECO:0007669"/>
    <property type="project" value="InterPro"/>
</dbReference>
<dbReference type="AlphaFoldDB" id="A0A1H7MMF6"/>
<organism evidence="3 4">
    <name type="scientific">Stigmatella aurantiaca</name>
    <dbReference type="NCBI Taxonomy" id="41"/>
    <lineage>
        <taxon>Bacteria</taxon>
        <taxon>Pseudomonadati</taxon>
        <taxon>Myxococcota</taxon>
        <taxon>Myxococcia</taxon>
        <taxon>Myxococcales</taxon>
        <taxon>Cystobacterineae</taxon>
        <taxon>Archangiaceae</taxon>
        <taxon>Stigmatella</taxon>
    </lineage>
</organism>
<dbReference type="RefSeq" id="WP_075006096.1">
    <property type="nucleotide sequence ID" value="NZ_FOAP01000004.1"/>
</dbReference>
<dbReference type="OrthoDB" id="5381802at2"/>
<dbReference type="Proteomes" id="UP000182719">
    <property type="component" value="Unassembled WGS sequence"/>
</dbReference>
<sequence length="248" mass="26428">MFQSVIEHRGMWTGRFSAGTAVSVLLHAGLLAAAVFLTTRQEPQGPRPEPVLEFVRHVPPQPPRGSPTPPSTPEAAPKPQPRPKPRQTTVVQPTTIPPTPKEDTPPAPPVDAPPSDLPYVEGGHPDGVDKGGVVGALPLPFMDPAGGQASGEDVLPFGASMTPPQLLSGTPLEYTREALEARVRGLLIARCTITKEGAVTGCRVIKGVPFMNDAALSALQSRHYRPVHYQGKPVSVSYTFHVKLDLPH</sequence>
<feature type="domain" description="TonB C-terminal" evidence="2">
    <location>
        <begin position="172"/>
        <end position="242"/>
    </location>
</feature>
<dbReference type="GO" id="GO:0098797">
    <property type="term" value="C:plasma membrane protein complex"/>
    <property type="evidence" value="ECO:0007669"/>
    <property type="project" value="TreeGrafter"/>
</dbReference>
<feature type="compositionally biased region" description="Pro residues" evidence="1">
    <location>
        <begin position="59"/>
        <end position="82"/>
    </location>
</feature>
<reference evidence="4" key="1">
    <citation type="submission" date="2016-10" db="EMBL/GenBank/DDBJ databases">
        <authorList>
            <person name="Varghese N."/>
            <person name="Submissions S."/>
        </authorList>
    </citation>
    <scope>NUCLEOTIDE SEQUENCE [LARGE SCALE GENOMIC DNA]</scope>
    <source>
        <strain evidence="4">DSM 17044</strain>
    </source>
</reference>
<feature type="compositionally biased region" description="Pro residues" evidence="1">
    <location>
        <begin position="95"/>
        <end position="116"/>
    </location>
</feature>
<evidence type="ECO:0000256" key="1">
    <source>
        <dbReference type="SAM" id="MobiDB-lite"/>
    </source>
</evidence>
<dbReference type="PANTHER" id="PTHR33446">
    <property type="entry name" value="PROTEIN TONB-RELATED"/>
    <property type="match status" value="1"/>
</dbReference>
<name>A0A1H7MMF6_STIAU</name>
<dbReference type="SUPFAM" id="SSF74653">
    <property type="entry name" value="TolA/TonB C-terminal domain"/>
    <property type="match status" value="1"/>
</dbReference>
<gene>
    <name evidence="3" type="ORF">SAMN05444354_10424</name>
</gene>
<dbReference type="InterPro" id="IPR037682">
    <property type="entry name" value="TonB_C"/>
</dbReference>
<dbReference type="GO" id="GO:0031992">
    <property type="term" value="F:energy transducer activity"/>
    <property type="evidence" value="ECO:0007669"/>
    <property type="project" value="TreeGrafter"/>
</dbReference>
<dbReference type="EMBL" id="FOAP01000004">
    <property type="protein sequence ID" value="SEL11787.1"/>
    <property type="molecule type" value="Genomic_DNA"/>
</dbReference>
<dbReference type="InterPro" id="IPR051045">
    <property type="entry name" value="TonB-dependent_transducer"/>
</dbReference>
<dbReference type="PANTHER" id="PTHR33446:SF2">
    <property type="entry name" value="PROTEIN TONB"/>
    <property type="match status" value="1"/>
</dbReference>
<evidence type="ECO:0000313" key="3">
    <source>
        <dbReference type="EMBL" id="SEL11787.1"/>
    </source>
</evidence>
<dbReference type="Pfam" id="PF03544">
    <property type="entry name" value="TonB_C"/>
    <property type="match status" value="1"/>
</dbReference>
<protein>
    <submittedName>
        <fullName evidence="3">Outer membrane transport energization protein TonB</fullName>
    </submittedName>
</protein>
<evidence type="ECO:0000313" key="4">
    <source>
        <dbReference type="Proteomes" id="UP000182719"/>
    </source>
</evidence>
<accession>A0A1H7MMF6</accession>
<feature type="region of interest" description="Disordered" evidence="1">
    <location>
        <begin position="55"/>
        <end position="132"/>
    </location>
</feature>
<dbReference type="Gene3D" id="3.30.1150.10">
    <property type="match status" value="1"/>
</dbReference>
<keyword evidence="4" id="KW-1185">Reference proteome</keyword>